<keyword evidence="6" id="KW-0812">Transmembrane</keyword>
<evidence type="ECO:0000256" key="4">
    <source>
        <dbReference type="ARBA" id="ARBA00023172"/>
    </source>
</evidence>
<dbReference type="PANTHER" id="PTHR30563">
    <property type="entry name" value="DNA RECOMBINATION PROTEIN RMUC"/>
    <property type="match status" value="1"/>
</dbReference>
<evidence type="ECO:0000256" key="6">
    <source>
        <dbReference type="SAM" id="Phobius"/>
    </source>
</evidence>
<dbReference type="Pfam" id="PF02646">
    <property type="entry name" value="RmuC"/>
    <property type="match status" value="1"/>
</dbReference>
<keyword evidence="4" id="KW-0233">DNA recombination</keyword>
<evidence type="ECO:0000313" key="8">
    <source>
        <dbReference type="Proteomes" id="UP000254771"/>
    </source>
</evidence>
<dbReference type="EMBL" id="QFXE01000002">
    <property type="protein sequence ID" value="RDH88208.1"/>
    <property type="molecule type" value="Genomic_DNA"/>
</dbReference>
<comment type="caution">
    <text evidence="7">The sequence shown here is derived from an EMBL/GenBank/DDBJ whole genome shotgun (WGS) entry which is preliminary data.</text>
</comment>
<dbReference type="PANTHER" id="PTHR30563:SF0">
    <property type="entry name" value="DNA RECOMBINATION PROTEIN RMUC"/>
    <property type="match status" value="1"/>
</dbReference>
<accession>A0A370DST7</accession>
<dbReference type="Proteomes" id="UP000254771">
    <property type="component" value="Unassembled WGS sequence"/>
</dbReference>
<gene>
    <name evidence="7" type="ORF">DIZ78_02160</name>
</gene>
<feature type="transmembrane region" description="Helical" evidence="6">
    <location>
        <begin position="12"/>
        <end position="33"/>
    </location>
</feature>
<evidence type="ECO:0000256" key="3">
    <source>
        <dbReference type="ARBA" id="ARBA00023054"/>
    </source>
</evidence>
<evidence type="ECO:0000313" key="7">
    <source>
        <dbReference type="EMBL" id="RDH88208.1"/>
    </source>
</evidence>
<evidence type="ECO:0000256" key="1">
    <source>
        <dbReference type="ARBA" id="ARBA00003416"/>
    </source>
</evidence>
<name>A0A370DST7_9GAMM</name>
<dbReference type="AlphaFoldDB" id="A0A370DST7"/>
<evidence type="ECO:0000256" key="5">
    <source>
        <dbReference type="SAM" id="MobiDB-lite"/>
    </source>
</evidence>
<organism evidence="7 8">
    <name type="scientific">endosymbiont of Escarpia spicata</name>
    <dbReference type="NCBI Taxonomy" id="2200908"/>
    <lineage>
        <taxon>Bacteria</taxon>
        <taxon>Pseudomonadati</taxon>
        <taxon>Pseudomonadota</taxon>
        <taxon>Gammaproteobacteria</taxon>
        <taxon>sulfur-oxidizing symbionts</taxon>
    </lineage>
</organism>
<proteinExistence type="inferred from homology"/>
<reference evidence="7 8" key="1">
    <citation type="journal article" date="2018" name="ISME J.">
        <title>Endosymbiont genomes yield clues of tubeworm success.</title>
        <authorList>
            <person name="Li Y."/>
            <person name="Liles M.R."/>
            <person name="Halanych K.M."/>
        </authorList>
    </citation>
    <scope>NUCLEOTIDE SEQUENCE [LARGE SCALE GENOMIC DNA]</scope>
    <source>
        <strain evidence="7">A1462</strain>
    </source>
</reference>
<protein>
    <submittedName>
        <fullName evidence="7">DNA recombination protein RmuC</fullName>
    </submittedName>
</protein>
<keyword evidence="6" id="KW-0472">Membrane</keyword>
<dbReference type="Gene3D" id="1.20.1260.80">
    <property type="match status" value="1"/>
</dbReference>
<comment type="similarity">
    <text evidence="2">Belongs to the RmuC family.</text>
</comment>
<dbReference type="GO" id="GO:0006310">
    <property type="term" value="P:DNA recombination"/>
    <property type="evidence" value="ECO:0007669"/>
    <property type="project" value="UniProtKB-KW"/>
</dbReference>
<keyword evidence="8" id="KW-1185">Reference proteome</keyword>
<feature type="region of interest" description="Disordered" evidence="5">
    <location>
        <begin position="501"/>
        <end position="526"/>
    </location>
</feature>
<keyword evidence="3" id="KW-0175">Coiled coil</keyword>
<evidence type="ECO:0000256" key="2">
    <source>
        <dbReference type="ARBA" id="ARBA00009840"/>
    </source>
</evidence>
<dbReference type="InterPro" id="IPR003798">
    <property type="entry name" value="DNA_recombination_RmuC"/>
</dbReference>
<comment type="function">
    <text evidence="1">Involved in DNA recombination.</text>
</comment>
<keyword evidence="6" id="KW-1133">Transmembrane helix</keyword>
<sequence>METLLQLPPWQQAALAITLLLMLMLVMVLRWLWKILEHQLALAQTQEGRHRQSDERLRELERVLLRELSQASQDSAERIAKSALAQQRSLHVLQQHLLERSDKLYLGLERRFGEMQQTLTGDTGRLRVDLLERFEQLQTTVAGNLHEGRLAQHEKLVELKEALSQSQVSHRQAFDKRQLDTMKTQQEALHTGMTEVRKQVGEALIQHADDLGKRVQGLTETTDQRLKEISGQVEKRLNEGFEKTTETFSKVLIHLTRIDEAQKKITELSSNVVSLQEVLSDKRSRGAFGEVQLNALVRNVMPEAGFSLQHTLGNGKRADCMLFLPDPTGNVVIDAKFPLEAYQRMQDTALPEGDRNQAKRQFRQDIRKHIDDIAGKYIIAGETSDGAVMFIPAEAVFAEIHAHFPDLVEDAYRKRVWLVSPTTMMAILTTARAVLKDAATREQVHVIQQHLQALSKDFGRFQERMDKLAVHIDLANRDVNDVNVSAKKISRRFQKIEKVELEEEQGPDLPVFKASLPGNGTESEAG</sequence>